<evidence type="ECO:0000313" key="3">
    <source>
        <dbReference type="Proteomes" id="UP000039324"/>
    </source>
</evidence>
<name>A0A0G4IIV5_PLABS</name>
<keyword evidence="3" id="KW-1185">Reference proteome</keyword>
<reference evidence="2 3" key="1">
    <citation type="submission" date="2015-02" db="EMBL/GenBank/DDBJ databases">
        <authorList>
            <person name="Chooi Y.-H."/>
        </authorList>
    </citation>
    <scope>NUCLEOTIDE SEQUENCE [LARGE SCALE GENOMIC DNA]</scope>
    <source>
        <strain evidence="2">E3</strain>
    </source>
</reference>
<dbReference type="EMBL" id="CDSF01000010">
    <property type="protein sequence ID" value="CEO95084.1"/>
    <property type="molecule type" value="Genomic_DNA"/>
</dbReference>
<gene>
    <name evidence="2" type="ORF">PBRA_009615</name>
</gene>
<keyword evidence="1" id="KW-0812">Transmembrane</keyword>
<evidence type="ECO:0000256" key="1">
    <source>
        <dbReference type="SAM" id="Phobius"/>
    </source>
</evidence>
<feature type="transmembrane region" description="Helical" evidence="1">
    <location>
        <begin position="6"/>
        <end position="26"/>
    </location>
</feature>
<protein>
    <submittedName>
        <fullName evidence="2">Uncharacterized protein</fullName>
    </submittedName>
</protein>
<keyword evidence="1" id="KW-0472">Membrane</keyword>
<evidence type="ECO:0000313" key="2">
    <source>
        <dbReference type="EMBL" id="CEO95084.1"/>
    </source>
</evidence>
<dbReference type="AlphaFoldDB" id="A0A0G4IIV5"/>
<proteinExistence type="predicted"/>
<sequence>MRLHALLAMSIVDLPLAAVSVVLYLSRTCWKFVCKKFHRVLAPLWGRTLKKFVLIFSVFSISHARCFLNFPISAMKVFLSAVPRRMRIFSPVIHEHFVSSGLNVV</sequence>
<dbReference type="Proteomes" id="UP000039324">
    <property type="component" value="Unassembled WGS sequence"/>
</dbReference>
<keyword evidence="1" id="KW-1133">Transmembrane helix</keyword>
<accession>A0A0G4IIV5</accession>
<organism evidence="2 3">
    <name type="scientific">Plasmodiophora brassicae</name>
    <name type="common">Clubroot disease agent</name>
    <dbReference type="NCBI Taxonomy" id="37360"/>
    <lineage>
        <taxon>Eukaryota</taxon>
        <taxon>Sar</taxon>
        <taxon>Rhizaria</taxon>
        <taxon>Endomyxa</taxon>
        <taxon>Phytomyxea</taxon>
        <taxon>Plasmodiophorida</taxon>
        <taxon>Plasmodiophoridae</taxon>
        <taxon>Plasmodiophora</taxon>
    </lineage>
</organism>